<accession>A0ACC1HUD1</accession>
<name>A0ACC1HUD1_9FUNG</name>
<dbReference type="EMBL" id="JAMZIH010000027">
    <property type="protein sequence ID" value="KAJ1680174.1"/>
    <property type="molecule type" value="Genomic_DNA"/>
</dbReference>
<sequence>MSSTTPSAEYTAIITKDLDAELGGVYSGLLLTLPADTICILDETERQFHASPYTRMPCENCVIMKRPYCLTIQQREALIFIVNLPGVHRNAIELRVTGGKLHLSAEAHMNAHHMEINGVYARNYILRYLLVERLPMGIGIGGIRSRIRDGMLVVTLPIRPQVPLTLTVF</sequence>
<protein>
    <submittedName>
        <fullName evidence="1">Uncharacterized protein</fullName>
    </submittedName>
</protein>
<dbReference type="Proteomes" id="UP001145114">
    <property type="component" value="Unassembled WGS sequence"/>
</dbReference>
<gene>
    <name evidence="1" type="ORF">EV182_000534</name>
</gene>
<proteinExistence type="predicted"/>
<comment type="caution">
    <text evidence="1">The sequence shown here is derived from an EMBL/GenBank/DDBJ whole genome shotgun (WGS) entry which is preliminary data.</text>
</comment>
<reference evidence="1" key="1">
    <citation type="submission" date="2022-06" db="EMBL/GenBank/DDBJ databases">
        <title>Phylogenomic reconstructions and comparative analyses of Kickxellomycotina fungi.</title>
        <authorList>
            <person name="Reynolds N.K."/>
            <person name="Stajich J.E."/>
            <person name="Barry K."/>
            <person name="Grigoriev I.V."/>
            <person name="Crous P."/>
            <person name="Smith M.E."/>
        </authorList>
    </citation>
    <scope>NUCLEOTIDE SEQUENCE</scope>
    <source>
        <strain evidence="1">RSA 2271</strain>
    </source>
</reference>
<keyword evidence="2" id="KW-1185">Reference proteome</keyword>
<organism evidence="1 2">
    <name type="scientific">Spiromyces aspiralis</name>
    <dbReference type="NCBI Taxonomy" id="68401"/>
    <lineage>
        <taxon>Eukaryota</taxon>
        <taxon>Fungi</taxon>
        <taxon>Fungi incertae sedis</taxon>
        <taxon>Zoopagomycota</taxon>
        <taxon>Kickxellomycotina</taxon>
        <taxon>Kickxellomycetes</taxon>
        <taxon>Kickxellales</taxon>
        <taxon>Kickxellaceae</taxon>
        <taxon>Spiromyces</taxon>
    </lineage>
</organism>
<evidence type="ECO:0000313" key="1">
    <source>
        <dbReference type="EMBL" id="KAJ1680174.1"/>
    </source>
</evidence>
<evidence type="ECO:0000313" key="2">
    <source>
        <dbReference type="Proteomes" id="UP001145114"/>
    </source>
</evidence>